<reference evidence="6" key="1">
    <citation type="journal article" date="2016" name="Nat. Biotechnol.">
        <title>Sequencing wild and cultivated cassava and related species reveals extensive interspecific hybridization and genetic diversity.</title>
        <authorList>
            <person name="Bredeson J.V."/>
            <person name="Lyons J.B."/>
            <person name="Prochnik S.E."/>
            <person name="Wu G.A."/>
            <person name="Ha C.M."/>
            <person name="Edsinger-Gonzales E."/>
            <person name="Grimwood J."/>
            <person name="Schmutz J."/>
            <person name="Rabbi I.Y."/>
            <person name="Egesi C."/>
            <person name="Nauluvula P."/>
            <person name="Lebot V."/>
            <person name="Ndunguru J."/>
            <person name="Mkamilo G."/>
            <person name="Bart R.S."/>
            <person name="Setter T.L."/>
            <person name="Gleadow R.M."/>
            <person name="Kulakow P."/>
            <person name="Ferguson M.E."/>
            <person name="Rounsley S."/>
            <person name="Rokhsar D.S."/>
        </authorList>
    </citation>
    <scope>NUCLEOTIDE SEQUENCE [LARGE SCALE GENOMIC DNA]</scope>
    <source>
        <strain evidence="6">cv. AM560-2</strain>
    </source>
</reference>
<evidence type="ECO:0000313" key="6">
    <source>
        <dbReference type="Proteomes" id="UP000091857"/>
    </source>
</evidence>
<evidence type="ECO:0000259" key="4">
    <source>
        <dbReference type="PROSITE" id="PS50011"/>
    </source>
</evidence>
<dbReference type="InterPro" id="IPR000719">
    <property type="entry name" value="Prot_kinase_dom"/>
</dbReference>
<dbReference type="FunFam" id="1.10.510.10:FF:000095">
    <property type="entry name" value="protein STRUBBELIG-RECEPTOR FAMILY 8"/>
    <property type="match status" value="1"/>
</dbReference>
<keyword evidence="2" id="KW-1003">Cell membrane</keyword>
<evidence type="ECO:0000256" key="1">
    <source>
        <dbReference type="ARBA" id="ARBA00004236"/>
    </source>
</evidence>
<dbReference type="EMBL" id="CM004393">
    <property type="protein sequence ID" value="OAY45998.1"/>
    <property type="molecule type" value="Genomic_DNA"/>
</dbReference>
<gene>
    <name evidence="5" type="ORF">MANES_07G108400v8</name>
</gene>
<evidence type="ECO:0000256" key="2">
    <source>
        <dbReference type="ARBA" id="ARBA00022475"/>
    </source>
</evidence>
<dbReference type="Gramene" id="Manes.07G108400.1.v8.1">
    <property type="protein sequence ID" value="Manes.07G108400.1.v8.1.CDS"/>
    <property type="gene ID" value="Manes.07G108400.v8.1"/>
</dbReference>
<dbReference type="Proteomes" id="UP000091857">
    <property type="component" value="Chromosome 7"/>
</dbReference>
<feature type="domain" description="Protein kinase" evidence="4">
    <location>
        <begin position="65"/>
        <end position="345"/>
    </location>
</feature>
<dbReference type="InterPro" id="IPR050823">
    <property type="entry name" value="Plant_Ser_Thr_Prot_Kinase"/>
</dbReference>
<name>A0A2C9VLX5_MANES</name>
<dbReference type="Gene3D" id="1.10.510.10">
    <property type="entry name" value="Transferase(Phosphotransferase) domain 1"/>
    <property type="match status" value="1"/>
</dbReference>
<dbReference type="GO" id="GO:0004672">
    <property type="term" value="F:protein kinase activity"/>
    <property type="evidence" value="ECO:0007669"/>
    <property type="project" value="InterPro"/>
</dbReference>
<evidence type="ECO:0000313" key="5">
    <source>
        <dbReference type="EMBL" id="OAY45998.1"/>
    </source>
</evidence>
<keyword evidence="6" id="KW-1185">Reference proteome</keyword>
<comment type="caution">
    <text evidence="5">The sequence shown here is derived from an EMBL/GenBank/DDBJ whole genome shotgun (WGS) entry which is preliminary data.</text>
</comment>
<dbReference type="SUPFAM" id="SSF56112">
    <property type="entry name" value="Protein kinase-like (PK-like)"/>
    <property type="match status" value="1"/>
</dbReference>
<protein>
    <recommendedName>
        <fullName evidence="4">Protein kinase domain-containing protein</fullName>
    </recommendedName>
</protein>
<dbReference type="Gene3D" id="3.30.200.20">
    <property type="entry name" value="Phosphorylase Kinase, domain 1"/>
    <property type="match status" value="1"/>
</dbReference>
<dbReference type="AlphaFoldDB" id="A0A2C9VLX5"/>
<dbReference type="GO" id="GO:0005524">
    <property type="term" value="F:ATP binding"/>
    <property type="evidence" value="ECO:0007669"/>
    <property type="project" value="InterPro"/>
</dbReference>
<accession>A0A2C9VLX5</accession>
<evidence type="ECO:0000256" key="3">
    <source>
        <dbReference type="SAM" id="MobiDB-lite"/>
    </source>
</evidence>
<dbReference type="PIRSF" id="PIRSF000654">
    <property type="entry name" value="Integrin-linked_kinase"/>
    <property type="match status" value="1"/>
</dbReference>
<dbReference type="PANTHER" id="PTHR45621">
    <property type="entry name" value="OS01G0588500 PROTEIN-RELATED"/>
    <property type="match status" value="1"/>
</dbReference>
<sequence>MGLCLSVGANRSRPGKRKAMNPRYRSQLLMRRNDMNASGEKGEVLQHPELKMFRFSELKAATLDFNQNNVVDQGGYGPVFKAWINLDTLTAASPETGMLVAVKMLDQNGSHDLQEWLTEIKQQAPLCHPNIVKLIGYCLENAHWLLVYQYMPNGSLENHLFTRGNLSWKQRIEIAVGAARGLAFLHNEADVVFRDFHTSNILLDLNFNAKLSHFGLTKDGPSDAKSHITTRVLGMEWYLAPEYINTGHLRKSGDVYSYGVVLLEVLSGRRAMEMNMETPERNLVKWAKPWLNHKRKFLNVVDPRLNGQFSSTDVLKAGQLAYQCLSSDPNQRPKMDAVVKALEQLASSLPSERDTSAF</sequence>
<dbReference type="Pfam" id="PF07714">
    <property type="entry name" value="PK_Tyr_Ser-Thr"/>
    <property type="match status" value="1"/>
</dbReference>
<dbReference type="PROSITE" id="PS50011">
    <property type="entry name" value="PROTEIN_KINASE_DOM"/>
    <property type="match status" value="1"/>
</dbReference>
<dbReference type="OrthoDB" id="546826at2759"/>
<keyword evidence="2" id="KW-0472">Membrane</keyword>
<dbReference type="InterPro" id="IPR001245">
    <property type="entry name" value="Ser-Thr/Tyr_kinase_cat_dom"/>
</dbReference>
<dbReference type="GO" id="GO:0005886">
    <property type="term" value="C:plasma membrane"/>
    <property type="evidence" value="ECO:0007669"/>
    <property type="project" value="UniProtKB-SubCell"/>
</dbReference>
<comment type="subcellular location">
    <subcellularLocation>
        <location evidence="1">Cell membrane</location>
    </subcellularLocation>
</comment>
<proteinExistence type="predicted"/>
<organism evidence="5 6">
    <name type="scientific">Manihot esculenta</name>
    <name type="common">Cassava</name>
    <name type="synonym">Jatropha manihot</name>
    <dbReference type="NCBI Taxonomy" id="3983"/>
    <lineage>
        <taxon>Eukaryota</taxon>
        <taxon>Viridiplantae</taxon>
        <taxon>Streptophyta</taxon>
        <taxon>Embryophyta</taxon>
        <taxon>Tracheophyta</taxon>
        <taxon>Spermatophyta</taxon>
        <taxon>Magnoliopsida</taxon>
        <taxon>eudicotyledons</taxon>
        <taxon>Gunneridae</taxon>
        <taxon>Pentapetalae</taxon>
        <taxon>rosids</taxon>
        <taxon>fabids</taxon>
        <taxon>Malpighiales</taxon>
        <taxon>Euphorbiaceae</taxon>
        <taxon>Crotonoideae</taxon>
        <taxon>Manihoteae</taxon>
        <taxon>Manihot</taxon>
    </lineage>
</organism>
<feature type="region of interest" description="Disordered" evidence="3">
    <location>
        <begin position="1"/>
        <end position="22"/>
    </location>
</feature>
<dbReference type="InterPro" id="IPR011009">
    <property type="entry name" value="Kinase-like_dom_sf"/>
</dbReference>